<evidence type="ECO:0000313" key="2">
    <source>
        <dbReference type="EMBL" id="CAB5209024.1"/>
    </source>
</evidence>
<proteinExistence type="predicted"/>
<dbReference type="EMBL" id="LR796187">
    <property type="protein sequence ID" value="CAB4125949.1"/>
    <property type="molecule type" value="Genomic_DNA"/>
</dbReference>
<name>A0A6J7WDN8_9CAUD</name>
<reference evidence="2" key="1">
    <citation type="submission" date="2020-05" db="EMBL/GenBank/DDBJ databases">
        <authorList>
            <person name="Chiriac C."/>
            <person name="Salcher M."/>
            <person name="Ghai R."/>
            <person name="Kavagutti S V."/>
        </authorList>
    </citation>
    <scope>NUCLEOTIDE SEQUENCE</scope>
</reference>
<evidence type="ECO:0000313" key="1">
    <source>
        <dbReference type="EMBL" id="CAB4125949.1"/>
    </source>
</evidence>
<dbReference type="EMBL" id="LR798231">
    <property type="protein sequence ID" value="CAB5209024.1"/>
    <property type="molecule type" value="Genomic_DNA"/>
</dbReference>
<accession>A0A6J7WDN8</accession>
<sequence>MKKLITEIQEQSGSAYQLWAEFTDNEIPADHKTLVFSSVWTGAKNPKEHQTKCKFMFSPEALANLKELLESA</sequence>
<organism evidence="2">
    <name type="scientific">uncultured Caudovirales phage</name>
    <dbReference type="NCBI Taxonomy" id="2100421"/>
    <lineage>
        <taxon>Viruses</taxon>
        <taxon>Duplodnaviria</taxon>
        <taxon>Heunggongvirae</taxon>
        <taxon>Uroviricota</taxon>
        <taxon>Caudoviricetes</taxon>
        <taxon>Peduoviridae</taxon>
        <taxon>Maltschvirus</taxon>
        <taxon>Maltschvirus maltsch</taxon>
    </lineage>
</organism>
<protein>
    <submittedName>
        <fullName evidence="2">Uncharacterized protein</fullName>
    </submittedName>
</protein>
<gene>
    <name evidence="2" type="ORF">UFOVP181_289</name>
    <name evidence="1" type="ORF">UFOVP57_350</name>
</gene>